<feature type="active site" description="Proton donor" evidence="2">
    <location>
        <position position="36"/>
    </location>
</feature>
<dbReference type="AlphaFoldDB" id="A0A840VA05"/>
<protein>
    <recommendedName>
        <fullName evidence="2">RNA 2',3'-cyclic phosphodiesterase</fullName>
        <shortName evidence="2">RNA 2',3'-CPDase</shortName>
        <ecNumber evidence="2">3.1.4.58</ecNumber>
    </recommendedName>
</protein>
<dbReference type="InterPro" id="IPR009097">
    <property type="entry name" value="Cyclic_Pdiesterase"/>
</dbReference>
<gene>
    <name evidence="4" type="ORF">HNP71_001029</name>
</gene>
<dbReference type="GO" id="GO:0016874">
    <property type="term" value="F:ligase activity"/>
    <property type="evidence" value="ECO:0007669"/>
    <property type="project" value="UniProtKB-KW"/>
</dbReference>
<dbReference type="Pfam" id="PF02834">
    <property type="entry name" value="LigT_PEase"/>
    <property type="match status" value="2"/>
</dbReference>
<dbReference type="HAMAP" id="MF_01940">
    <property type="entry name" value="RNA_CPDase"/>
    <property type="match status" value="1"/>
</dbReference>
<dbReference type="NCBIfam" id="TIGR02258">
    <property type="entry name" value="2_5_ligase"/>
    <property type="match status" value="1"/>
</dbReference>
<evidence type="ECO:0000256" key="2">
    <source>
        <dbReference type="HAMAP-Rule" id="MF_01940"/>
    </source>
</evidence>
<comment type="caution">
    <text evidence="4">The sequence shown here is derived from an EMBL/GenBank/DDBJ whole genome shotgun (WGS) entry which is preliminary data.</text>
</comment>
<dbReference type="InterPro" id="IPR004175">
    <property type="entry name" value="RNA_CPDase"/>
</dbReference>
<proteinExistence type="inferred from homology"/>
<feature type="short sequence motif" description="HXTX 1" evidence="2">
    <location>
        <begin position="36"/>
        <end position="39"/>
    </location>
</feature>
<reference evidence="4 5" key="1">
    <citation type="submission" date="2020-08" db="EMBL/GenBank/DDBJ databases">
        <title>Genomic Encyclopedia of Type Strains, Phase IV (KMG-IV): sequencing the most valuable type-strain genomes for metagenomic binning, comparative biology and taxonomic classification.</title>
        <authorList>
            <person name="Goeker M."/>
        </authorList>
    </citation>
    <scope>NUCLEOTIDE SEQUENCE [LARGE SCALE GENOMIC DNA]</scope>
    <source>
        <strain evidence="4 5">DSM 27026</strain>
    </source>
</reference>
<dbReference type="GO" id="GO:0004113">
    <property type="term" value="F:2',3'-cyclic-nucleotide 3'-phosphodiesterase activity"/>
    <property type="evidence" value="ECO:0007669"/>
    <property type="project" value="InterPro"/>
</dbReference>
<name>A0A840VA05_9PROT</name>
<evidence type="ECO:0000256" key="1">
    <source>
        <dbReference type="ARBA" id="ARBA00022801"/>
    </source>
</evidence>
<evidence type="ECO:0000259" key="3">
    <source>
        <dbReference type="Pfam" id="PF02834"/>
    </source>
</evidence>
<dbReference type="GO" id="GO:0008664">
    <property type="term" value="F:RNA 2',3'-cyclic 3'-phosphodiesterase activity"/>
    <property type="evidence" value="ECO:0007669"/>
    <property type="project" value="UniProtKB-EC"/>
</dbReference>
<dbReference type="SUPFAM" id="SSF55144">
    <property type="entry name" value="LigT-like"/>
    <property type="match status" value="1"/>
</dbReference>
<keyword evidence="5" id="KW-1185">Reference proteome</keyword>
<keyword evidence="1 2" id="KW-0378">Hydrolase</keyword>
<sequence length="177" mass="19871">MRLFVALDLPWEVKEELSDLSCNLPGARWVPTDNFHLTLRFIGEANRLQAEEIDFALASLRGRSFEFSLSGLGWFEKNGRVNTLYVGVERNADLARLQAKVETALNRCGLAPDKRRFTPHVTLARMDMGVTPSLTSFVQANNLYRSAPIRADNVTLFSSFLGKDQPTYTPEAEYALG</sequence>
<comment type="similarity">
    <text evidence="2">Belongs to the 2H phosphoesterase superfamily. ThpR family.</text>
</comment>
<dbReference type="EC" id="3.1.4.58" evidence="2"/>
<dbReference type="RefSeq" id="WP_183265801.1">
    <property type="nucleotide sequence ID" value="NZ_JACHFJ010000003.1"/>
</dbReference>
<feature type="short sequence motif" description="HXTX 2" evidence="2">
    <location>
        <begin position="120"/>
        <end position="123"/>
    </location>
</feature>
<dbReference type="EMBL" id="JACHFJ010000003">
    <property type="protein sequence ID" value="MBB5372778.1"/>
    <property type="molecule type" value="Genomic_DNA"/>
</dbReference>
<dbReference type="PANTHER" id="PTHR35561">
    <property type="entry name" value="RNA 2',3'-CYCLIC PHOSPHODIESTERASE"/>
    <property type="match status" value="1"/>
</dbReference>
<accession>A0A840VA05</accession>
<feature type="domain" description="Phosphoesterase HXTX" evidence="3">
    <location>
        <begin position="91"/>
        <end position="168"/>
    </location>
</feature>
<keyword evidence="4" id="KW-0436">Ligase</keyword>
<organism evidence="4 5">
    <name type="scientific">Acidocella aromatica</name>
    <dbReference type="NCBI Taxonomy" id="1303579"/>
    <lineage>
        <taxon>Bacteria</taxon>
        <taxon>Pseudomonadati</taxon>
        <taxon>Pseudomonadota</taxon>
        <taxon>Alphaproteobacteria</taxon>
        <taxon>Acetobacterales</taxon>
        <taxon>Acidocellaceae</taxon>
        <taxon>Acidocella</taxon>
    </lineage>
</organism>
<dbReference type="Gene3D" id="3.90.1140.10">
    <property type="entry name" value="Cyclic phosphodiesterase"/>
    <property type="match status" value="1"/>
</dbReference>
<evidence type="ECO:0000313" key="4">
    <source>
        <dbReference type="EMBL" id="MBB5372778.1"/>
    </source>
</evidence>
<feature type="active site" description="Proton acceptor" evidence="2">
    <location>
        <position position="120"/>
    </location>
</feature>
<dbReference type="Proteomes" id="UP000553706">
    <property type="component" value="Unassembled WGS sequence"/>
</dbReference>
<comment type="catalytic activity">
    <reaction evidence="2">
        <text>a 3'-end 2',3'-cyclophospho-ribonucleotide-RNA + H2O = a 3'-end 2'-phospho-ribonucleotide-RNA + H(+)</text>
        <dbReference type="Rhea" id="RHEA:11828"/>
        <dbReference type="Rhea" id="RHEA-COMP:10464"/>
        <dbReference type="Rhea" id="RHEA-COMP:17353"/>
        <dbReference type="ChEBI" id="CHEBI:15377"/>
        <dbReference type="ChEBI" id="CHEBI:15378"/>
        <dbReference type="ChEBI" id="CHEBI:83064"/>
        <dbReference type="ChEBI" id="CHEBI:173113"/>
        <dbReference type="EC" id="3.1.4.58"/>
    </reaction>
</comment>
<dbReference type="PANTHER" id="PTHR35561:SF1">
    <property type="entry name" value="RNA 2',3'-CYCLIC PHOSPHODIESTERASE"/>
    <property type="match status" value="1"/>
</dbReference>
<feature type="domain" description="Phosphoesterase HXTX" evidence="3">
    <location>
        <begin position="9"/>
        <end position="81"/>
    </location>
</feature>
<dbReference type="InterPro" id="IPR014051">
    <property type="entry name" value="Phosphoesterase_HXTX"/>
</dbReference>
<comment type="function">
    <text evidence="2">Hydrolyzes RNA 2',3'-cyclic phosphodiester to an RNA 2'-phosphomonoester.</text>
</comment>
<evidence type="ECO:0000313" key="5">
    <source>
        <dbReference type="Proteomes" id="UP000553706"/>
    </source>
</evidence>